<evidence type="ECO:0000313" key="3">
    <source>
        <dbReference type="Proteomes" id="UP001439008"/>
    </source>
</evidence>
<dbReference type="EMBL" id="JBDODL010002038">
    <property type="protein sequence ID" value="MES1921993.1"/>
    <property type="molecule type" value="Genomic_DNA"/>
</dbReference>
<proteinExistence type="predicted"/>
<comment type="caution">
    <text evidence="2">The sequence shown here is derived from an EMBL/GenBank/DDBJ whole genome shotgun (WGS) entry which is preliminary data.</text>
</comment>
<gene>
    <name evidence="2" type="ORF">MHBO_003516</name>
</gene>
<evidence type="ECO:0000256" key="1">
    <source>
        <dbReference type="SAM" id="Phobius"/>
    </source>
</evidence>
<keyword evidence="1" id="KW-1133">Transmembrane helix</keyword>
<dbReference type="Proteomes" id="UP001439008">
    <property type="component" value="Unassembled WGS sequence"/>
</dbReference>
<evidence type="ECO:0000313" key="2">
    <source>
        <dbReference type="EMBL" id="MES1921993.1"/>
    </source>
</evidence>
<keyword evidence="3" id="KW-1185">Reference proteome</keyword>
<name>A0ABV2AQP2_9EUKA</name>
<keyword evidence="1" id="KW-0472">Membrane</keyword>
<organism evidence="2 3">
    <name type="scientific">Bonamia ostreae</name>
    <dbReference type="NCBI Taxonomy" id="126728"/>
    <lineage>
        <taxon>Eukaryota</taxon>
        <taxon>Sar</taxon>
        <taxon>Rhizaria</taxon>
        <taxon>Endomyxa</taxon>
        <taxon>Ascetosporea</taxon>
        <taxon>Haplosporida</taxon>
        <taxon>Bonamia</taxon>
    </lineage>
</organism>
<feature type="transmembrane region" description="Helical" evidence="1">
    <location>
        <begin position="39"/>
        <end position="62"/>
    </location>
</feature>
<keyword evidence="1" id="KW-0812">Transmembrane</keyword>
<reference evidence="2 3" key="1">
    <citation type="journal article" date="2024" name="BMC Biol.">
        <title>Comparative genomics of Ascetosporea gives new insight into the evolutionary basis for animal parasitism in Rhizaria.</title>
        <authorList>
            <person name="Hiltunen Thoren M."/>
            <person name="Onut-Brannstrom I."/>
            <person name="Alfjorden A."/>
            <person name="Peckova H."/>
            <person name="Swords F."/>
            <person name="Hooper C."/>
            <person name="Holzer A.S."/>
            <person name="Bass D."/>
            <person name="Burki F."/>
        </authorList>
    </citation>
    <scope>NUCLEOTIDE SEQUENCE [LARGE SCALE GENOMIC DNA]</scope>
    <source>
        <strain evidence="2">20-A016</strain>
    </source>
</reference>
<protein>
    <submittedName>
        <fullName evidence="2">Uncharacterized protein</fullName>
    </submittedName>
</protein>
<sequence>MSCLVISCVLTMFASKISYQRHWDTKHNTSSFTVLSCPAVLPVVVGLTLDITYVCCIISSTIR</sequence>
<accession>A0ABV2AQP2</accession>